<gene>
    <name evidence="1" type="ORF">ZHD862_LOCUS5060</name>
</gene>
<evidence type="ECO:0000313" key="1">
    <source>
        <dbReference type="EMBL" id="CAF0854773.1"/>
    </source>
</evidence>
<organism evidence="1 2">
    <name type="scientific">Rotaria sordida</name>
    <dbReference type="NCBI Taxonomy" id="392033"/>
    <lineage>
        <taxon>Eukaryota</taxon>
        <taxon>Metazoa</taxon>
        <taxon>Spiralia</taxon>
        <taxon>Gnathifera</taxon>
        <taxon>Rotifera</taxon>
        <taxon>Eurotatoria</taxon>
        <taxon>Bdelloidea</taxon>
        <taxon>Philodinida</taxon>
        <taxon>Philodinidae</taxon>
        <taxon>Rotaria</taxon>
    </lineage>
</organism>
<dbReference type="Proteomes" id="UP000663864">
    <property type="component" value="Unassembled WGS sequence"/>
</dbReference>
<dbReference type="AlphaFoldDB" id="A0A813W2X0"/>
<sequence length="145" mass="17309">MPCHECTEHFCQKHFYEKRDKIKKDFNQIINEYDEILQEFHIRINRSSNLLDNDDARVLLKQIDEWHVRTIDACCETADETRRIIVRLFNLSKFDLPENINVFDMENSAYASDEQLKMCSRIEDDFLTSMQTIERIINKILDGSS</sequence>
<name>A0A813W2X0_9BILA</name>
<reference evidence="1" key="1">
    <citation type="submission" date="2021-02" db="EMBL/GenBank/DDBJ databases">
        <authorList>
            <person name="Nowell W R."/>
        </authorList>
    </citation>
    <scope>NUCLEOTIDE SEQUENCE</scope>
</reference>
<protein>
    <submittedName>
        <fullName evidence="1">Uncharacterized protein</fullName>
    </submittedName>
</protein>
<evidence type="ECO:0000313" key="2">
    <source>
        <dbReference type="Proteomes" id="UP000663864"/>
    </source>
</evidence>
<comment type="caution">
    <text evidence="1">The sequence shown here is derived from an EMBL/GenBank/DDBJ whole genome shotgun (WGS) entry which is preliminary data.</text>
</comment>
<accession>A0A813W2X0</accession>
<proteinExistence type="predicted"/>
<dbReference type="EMBL" id="CAJNOT010000130">
    <property type="protein sequence ID" value="CAF0854773.1"/>
    <property type="molecule type" value="Genomic_DNA"/>
</dbReference>